<keyword evidence="4" id="KW-1185">Reference proteome</keyword>
<accession>A0ABW2KUT7</accession>
<feature type="signal peptide" evidence="2">
    <location>
        <begin position="1"/>
        <end position="24"/>
    </location>
</feature>
<feature type="transmembrane region" description="Helical" evidence="1">
    <location>
        <begin position="145"/>
        <end position="168"/>
    </location>
</feature>
<keyword evidence="1" id="KW-1133">Transmembrane helix</keyword>
<dbReference type="InterPro" id="IPR007038">
    <property type="entry name" value="HupE_UreJ"/>
</dbReference>
<evidence type="ECO:0000256" key="1">
    <source>
        <dbReference type="SAM" id="Phobius"/>
    </source>
</evidence>
<dbReference type="Proteomes" id="UP001596456">
    <property type="component" value="Unassembled WGS sequence"/>
</dbReference>
<dbReference type="Pfam" id="PF04955">
    <property type="entry name" value="HupE_UreJ"/>
    <property type="match status" value="1"/>
</dbReference>
<name>A0ABW2KUT7_9PROT</name>
<proteinExistence type="predicted"/>
<sequence length="196" mass="19311">MPRRPALAVLTALFVLAVALPAQAAGSLSGGAFGTGLTAPVVLTVHLLGLLALGLWAADQGGQASGQGPAVALVAALVFGLLHQSGVRLPHTGLVLEASLLVFGLLTAFAVALPLALTLLLAAVAGAVHGTGLSAWVGAPSSPLPFWLGTGCGFVLVGSAGVGLHGLLAQNLSRVWVRAAGGLIALAGLLMLLDMM</sequence>
<feature type="transmembrane region" description="Helical" evidence="1">
    <location>
        <begin position="70"/>
        <end position="87"/>
    </location>
</feature>
<evidence type="ECO:0000313" key="3">
    <source>
        <dbReference type="EMBL" id="MFC7333794.1"/>
    </source>
</evidence>
<dbReference type="RefSeq" id="WP_377359097.1">
    <property type="nucleotide sequence ID" value="NZ_JBHTCM010000010.1"/>
</dbReference>
<feature type="transmembrane region" description="Helical" evidence="1">
    <location>
        <begin position="40"/>
        <end position="58"/>
    </location>
</feature>
<protein>
    <submittedName>
        <fullName evidence="3">HupE/UreJ family protein</fullName>
    </submittedName>
</protein>
<feature type="transmembrane region" description="Helical" evidence="1">
    <location>
        <begin position="93"/>
        <end position="112"/>
    </location>
</feature>
<feature type="transmembrane region" description="Helical" evidence="1">
    <location>
        <begin position="119"/>
        <end position="139"/>
    </location>
</feature>
<keyword evidence="1" id="KW-0472">Membrane</keyword>
<comment type="caution">
    <text evidence="3">The sequence shown here is derived from an EMBL/GenBank/DDBJ whole genome shotgun (WGS) entry which is preliminary data.</text>
</comment>
<feature type="transmembrane region" description="Helical" evidence="1">
    <location>
        <begin position="175"/>
        <end position="193"/>
    </location>
</feature>
<feature type="chain" id="PRO_5045221362" evidence="2">
    <location>
        <begin position="25"/>
        <end position="196"/>
    </location>
</feature>
<dbReference type="EMBL" id="JBHTCM010000010">
    <property type="protein sequence ID" value="MFC7333794.1"/>
    <property type="molecule type" value="Genomic_DNA"/>
</dbReference>
<gene>
    <name evidence="3" type="ORF">ACFQPS_11525</name>
</gene>
<keyword evidence="1" id="KW-0812">Transmembrane</keyword>
<keyword evidence="2" id="KW-0732">Signal</keyword>
<evidence type="ECO:0000256" key="2">
    <source>
        <dbReference type="SAM" id="SignalP"/>
    </source>
</evidence>
<reference evidence="4" key="1">
    <citation type="journal article" date="2019" name="Int. J. Syst. Evol. Microbiol.">
        <title>The Global Catalogue of Microorganisms (GCM) 10K type strain sequencing project: providing services to taxonomists for standard genome sequencing and annotation.</title>
        <authorList>
            <consortium name="The Broad Institute Genomics Platform"/>
            <consortium name="The Broad Institute Genome Sequencing Center for Infectious Disease"/>
            <person name="Wu L."/>
            <person name="Ma J."/>
        </authorList>
    </citation>
    <scope>NUCLEOTIDE SEQUENCE [LARGE SCALE GENOMIC DNA]</scope>
    <source>
        <strain evidence="4">CGMCC 1.16275</strain>
    </source>
</reference>
<evidence type="ECO:0000313" key="4">
    <source>
        <dbReference type="Proteomes" id="UP001596456"/>
    </source>
</evidence>
<organism evidence="3 4">
    <name type="scientific">Rhodocista pekingensis</name>
    <dbReference type="NCBI Taxonomy" id="201185"/>
    <lineage>
        <taxon>Bacteria</taxon>
        <taxon>Pseudomonadati</taxon>
        <taxon>Pseudomonadota</taxon>
        <taxon>Alphaproteobacteria</taxon>
        <taxon>Rhodospirillales</taxon>
        <taxon>Azospirillaceae</taxon>
        <taxon>Rhodocista</taxon>
    </lineage>
</organism>